<reference evidence="2" key="1">
    <citation type="submission" date="2023-03" db="EMBL/GenBank/DDBJ databases">
        <title>Massive genome expansion in bonnet fungi (Mycena s.s.) driven by repeated elements and novel gene families across ecological guilds.</title>
        <authorList>
            <consortium name="Lawrence Berkeley National Laboratory"/>
            <person name="Harder C.B."/>
            <person name="Miyauchi S."/>
            <person name="Viragh M."/>
            <person name="Kuo A."/>
            <person name="Thoen E."/>
            <person name="Andreopoulos B."/>
            <person name="Lu D."/>
            <person name="Skrede I."/>
            <person name="Drula E."/>
            <person name="Henrissat B."/>
            <person name="Morin E."/>
            <person name="Kohler A."/>
            <person name="Barry K."/>
            <person name="LaButti K."/>
            <person name="Morin E."/>
            <person name="Salamov A."/>
            <person name="Lipzen A."/>
            <person name="Mereny Z."/>
            <person name="Hegedus B."/>
            <person name="Baldrian P."/>
            <person name="Stursova M."/>
            <person name="Weitz H."/>
            <person name="Taylor A."/>
            <person name="Grigoriev I.V."/>
            <person name="Nagy L.G."/>
            <person name="Martin F."/>
            <person name="Kauserud H."/>
        </authorList>
    </citation>
    <scope>NUCLEOTIDE SEQUENCE</scope>
    <source>
        <strain evidence="2">CBHHK067</strain>
    </source>
</reference>
<sequence>MRAPSGVGLRFIPHPQRLKPHLLRECHPPLRLDLPPAVSSRRDGWDRNTPASVVSLSLGTSSRRSQRTSALLHRPPTSWSPTQDGRAPTSRWRIDSRARRRAWILRILRTRCARSASDHGLSPPPRASPTHREPTSLPPRRLPWALLCCSHDHHPGPAARREPRLRPLRHALRRARIVLTLTTSPMPFSLPRPRCVPGGRDVIAQHMRSQHLKPALPLRHPLRRARIVLAPLDFT</sequence>
<feature type="region of interest" description="Disordered" evidence="1">
    <location>
        <begin position="115"/>
        <end position="137"/>
    </location>
</feature>
<evidence type="ECO:0000256" key="1">
    <source>
        <dbReference type="SAM" id="MobiDB-lite"/>
    </source>
</evidence>
<dbReference type="EMBL" id="JARKIE010000298">
    <property type="protein sequence ID" value="KAJ7656639.1"/>
    <property type="molecule type" value="Genomic_DNA"/>
</dbReference>
<name>A0AAD7G4U0_MYCRO</name>
<dbReference type="Proteomes" id="UP001221757">
    <property type="component" value="Unassembled WGS sequence"/>
</dbReference>
<evidence type="ECO:0000313" key="2">
    <source>
        <dbReference type="EMBL" id="KAJ7656639.1"/>
    </source>
</evidence>
<protein>
    <submittedName>
        <fullName evidence="2">Uncharacterized protein</fullName>
    </submittedName>
</protein>
<organism evidence="2 3">
    <name type="scientific">Mycena rosella</name>
    <name type="common">Pink bonnet</name>
    <name type="synonym">Agaricus rosellus</name>
    <dbReference type="NCBI Taxonomy" id="1033263"/>
    <lineage>
        <taxon>Eukaryota</taxon>
        <taxon>Fungi</taxon>
        <taxon>Dikarya</taxon>
        <taxon>Basidiomycota</taxon>
        <taxon>Agaricomycotina</taxon>
        <taxon>Agaricomycetes</taxon>
        <taxon>Agaricomycetidae</taxon>
        <taxon>Agaricales</taxon>
        <taxon>Marasmiineae</taxon>
        <taxon>Mycenaceae</taxon>
        <taxon>Mycena</taxon>
    </lineage>
</organism>
<feature type="compositionally biased region" description="Polar residues" evidence="1">
    <location>
        <begin position="56"/>
        <end position="69"/>
    </location>
</feature>
<evidence type="ECO:0000313" key="3">
    <source>
        <dbReference type="Proteomes" id="UP001221757"/>
    </source>
</evidence>
<accession>A0AAD7G4U0</accession>
<gene>
    <name evidence="2" type="ORF">B0H17DRAFT_360232</name>
</gene>
<keyword evidence="3" id="KW-1185">Reference proteome</keyword>
<comment type="caution">
    <text evidence="2">The sequence shown here is derived from an EMBL/GenBank/DDBJ whole genome shotgun (WGS) entry which is preliminary data.</text>
</comment>
<feature type="region of interest" description="Disordered" evidence="1">
    <location>
        <begin position="56"/>
        <end position="91"/>
    </location>
</feature>
<proteinExistence type="predicted"/>
<dbReference type="AlphaFoldDB" id="A0AAD7G4U0"/>